<comment type="caution">
    <text evidence="9">The sequence shown here is derived from an EMBL/GenBank/DDBJ whole genome shotgun (WGS) entry which is preliminary data.</text>
</comment>
<organism evidence="9 10">
    <name type="scientific">Bagarius yarrelli</name>
    <name type="common">Goonch</name>
    <name type="synonym">Bagrus yarrelli</name>
    <dbReference type="NCBI Taxonomy" id="175774"/>
    <lineage>
        <taxon>Eukaryota</taxon>
        <taxon>Metazoa</taxon>
        <taxon>Chordata</taxon>
        <taxon>Craniata</taxon>
        <taxon>Vertebrata</taxon>
        <taxon>Euteleostomi</taxon>
        <taxon>Actinopterygii</taxon>
        <taxon>Neopterygii</taxon>
        <taxon>Teleostei</taxon>
        <taxon>Ostariophysi</taxon>
        <taxon>Siluriformes</taxon>
        <taxon>Sisoridae</taxon>
        <taxon>Sisorinae</taxon>
        <taxon>Bagarius</taxon>
    </lineage>
</organism>
<feature type="compositionally biased region" description="Basic and acidic residues" evidence="7">
    <location>
        <begin position="567"/>
        <end position="587"/>
    </location>
</feature>
<feature type="compositionally biased region" description="Polar residues" evidence="7">
    <location>
        <begin position="285"/>
        <end position="295"/>
    </location>
</feature>
<keyword evidence="3" id="KW-0547">Nucleotide-binding</keyword>
<dbReference type="PANTHER" id="PTHR11920:SF458">
    <property type="entry name" value="GUANYLATE CYCLASE"/>
    <property type="match status" value="1"/>
</dbReference>
<dbReference type="OrthoDB" id="365379at2759"/>
<dbReference type="PROSITE" id="PS50125">
    <property type="entry name" value="GUANYLATE_CYCLASE_2"/>
    <property type="match status" value="1"/>
</dbReference>
<feature type="compositionally biased region" description="Acidic residues" evidence="7">
    <location>
        <begin position="351"/>
        <end position="361"/>
    </location>
</feature>
<proteinExistence type="predicted"/>
<evidence type="ECO:0000313" key="10">
    <source>
        <dbReference type="Proteomes" id="UP000319801"/>
    </source>
</evidence>
<dbReference type="SUPFAM" id="SSF55073">
    <property type="entry name" value="Nucleotide cyclase"/>
    <property type="match status" value="1"/>
</dbReference>
<evidence type="ECO:0000313" key="9">
    <source>
        <dbReference type="EMBL" id="TTI46080.1"/>
    </source>
</evidence>
<feature type="region of interest" description="Disordered" evidence="7">
    <location>
        <begin position="269"/>
        <end position="295"/>
    </location>
</feature>
<dbReference type="PANTHER" id="PTHR11920">
    <property type="entry name" value="GUANYLYL CYCLASE"/>
    <property type="match status" value="1"/>
</dbReference>
<dbReference type="GO" id="GO:0001653">
    <property type="term" value="F:peptide receptor activity"/>
    <property type="evidence" value="ECO:0007669"/>
    <property type="project" value="TreeGrafter"/>
</dbReference>
<evidence type="ECO:0000259" key="8">
    <source>
        <dbReference type="PROSITE" id="PS50125"/>
    </source>
</evidence>
<sequence length="746" mass="84452">MTVQKIRSDCDPIVNPITVFSAHINTVQIHQTDETKRFSFATDIARAMSYLHQMKICHGRLTSSNCVIDDRWLIRRCRSHNPAHRPTFEQIRKFVHRINPHKLSSTSTPYQVVDFLNKLYTTFDEIIDNYDVYKVETIGDASLKIQCSSSVFYLLEEIGGYTLTCRGVLQVKRSECVHFGICDCYPDRDGDLSAAAAAGQNNAESTATQSQRSRATRAGQRRIPRDQDPNLSASSTERVSQLLDALFQQGPAFLQNLLSGLSRFHQQRIMTNGDDDGDSVEANVTEDNTQEGVPPVLTSTISELSFSQSAWDDETPGPSYSTLSQSQTEDVEPKENRLGGTSATPEQREHEDDENAEEDECMIVGYVKPMAERTPELVQLSSDSTEEEEEEEEEEGGNQAAVTETLMKAETSLLSYEHGSLSPLSYPSTSHTERGENPEQSMQQNSGKLSHQRRKEHALRQDFRRPLHFYSVSHSHTSSESSPQREHSVKISRCHVRLNGRESRRRSHHTLGRSPTGLTERDDSSSQEFLPARSISVRDKSSKSFHPWDSPGHDSERKKRRKKRRREREPERSRCPQLESRNRHGDCELWLGSSSSSDTESRQEKPAGKRKYKTRHLERTARRRSGGKSREREWERERSPSVEIVFERRAVDKNSKSKRHKKRSQANGPSEANGPSVTSGASEPSGEVQANPETGAADFQNRLTDDDMDNMVDSVHTADSQDPTADYNEHVSDFSDHTVDYQEHLA</sequence>
<dbReference type="EMBL" id="VCAZ01000215">
    <property type="protein sequence ID" value="TTI46080.1"/>
    <property type="molecule type" value="Genomic_DNA"/>
</dbReference>
<keyword evidence="4" id="KW-1133">Transmembrane helix</keyword>
<feature type="compositionally biased region" description="Polar residues" evidence="7">
    <location>
        <begin position="665"/>
        <end position="682"/>
    </location>
</feature>
<keyword evidence="6" id="KW-0456">Lyase</keyword>
<feature type="compositionally biased region" description="Basic residues" evidence="7">
    <location>
        <begin position="490"/>
        <end position="511"/>
    </location>
</feature>
<dbReference type="InterPro" id="IPR001054">
    <property type="entry name" value="A/G_cyclase"/>
</dbReference>
<dbReference type="GO" id="GO:0007168">
    <property type="term" value="P:receptor guanylyl cyclase signaling pathway"/>
    <property type="evidence" value="ECO:0007669"/>
    <property type="project" value="TreeGrafter"/>
</dbReference>
<dbReference type="GO" id="GO:0035556">
    <property type="term" value="P:intracellular signal transduction"/>
    <property type="evidence" value="ECO:0007669"/>
    <property type="project" value="InterPro"/>
</dbReference>
<feature type="compositionally biased region" description="Polar residues" evidence="7">
    <location>
        <begin position="199"/>
        <end position="213"/>
    </location>
</feature>
<feature type="compositionally biased region" description="Polar residues" evidence="7">
    <location>
        <begin position="318"/>
        <end position="328"/>
    </location>
</feature>
<dbReference type="Pfam" id="PF00211">
    <property type="entry name" value="Guanylate_cyc"/>
    <property type="match status" value="1"/>
</dbReference>
<evidence type="ECO:0000256" key="2">
    <source>
        <dbReference type="ARBA" id="ARBA00022692"/>
    </source>
</evidence>
<evidence type="ECO:0000256" key="3">
    <source>
        <dbReference type="ARBA" id="ARBA00022741"/>
    </source>
</evidence>
<feature type="compositionally biased region" description="Acidic residues" evidence="7">
    <location>
        <begin position="384"/>
        <end position="396"/>
    </location>
</feature>
<keyword evidence="10" id="KW-1185">Reference proteome</keyword>
<dbReference type="InterPro" id="IPR050401">
    <property type="entry name" value="Cyclic_nucleotide_synthase"/>
</dbReference>
<dbReference type="InterPro" id="IPR029787">
    <property type="entry name" value="Nucleotide_cyclase"/>
</dbReference>
<gene>
    <name evidence="9" type="ORF">Baya_15444</name>
</gene>
<evidence type="ECO:0000256" key="4">
    <source>
        <dbReference type="ARBA" id="ARBA00022989"/>
    </source>
</evidence>
<protein>
    <submittedName>
        <fullName evidence="9">Speract receptor</fullName>
    </submittedName>
</protein>
<name>A0A556VBN0_BAGYA</name>
<comment type="subcellular location">
    <subcellularLocation>
        <location evidence="1">Membrane</location>
        <topology evidence="1">Single-pass membrane protein</topology>
    </subcellularLocation>
</comment>
<dbReference type="GO" id="GO:0004016">
    <property type="term" value="F:adenylate cyclase activity"/>
    <property type="evidence" value="ECO:0007669"/>
    <property type="project" value="TreeGrafter"/>
</dbReference>
<keyword evidence="5" id="KW-0472">Membrane</keyword>
<feature type="compositionally biased region" description="Basic and acidic residues" evidence="7">
    <location>
        <begin position="628"/>
        <end position="655"/>
    </location>
</feature>
<feature type="compositionally biased region" description="Polar residues" evidence="7">
    <location>
        <begin position="438"/>
        <end position="449"/>
    </location>
</feature>
<evidence type="ECO:0000256" key="7">
    <source>
        <dbReference type="SAM" id="MobiDB-lite"/>
    </source>
</evidence>
<accession>A0A556VBN0</accession>
<evidence type="ECO:0000256" key="1">
    <source>
        <dbReference type="ARBA" id="ARBA00004167"/>
    </source>
</evidence>
<feature type="region of interest" description="Disordered" evidence="7">
    <location>
        <begin position="199"/>
        <end position="235"/>
    </location>
</feature>
<keyword evidence="2" id="KW-0812">Transmembrane</keyword>
<feature type="domain" description="Guanylate cyclase" evidence="8">
    <location>
        <begin position="85"/>
        <end position="141"/>
    </location>
</feature>
<feature type="compositionally biased region" description="Low complexity" evidence="7">
    <location>
        <begin position="471"/>
        <end position="482"/>
    </location>
</feature>
<reference evidence="9 10" key="1">
    <citation type="journal article" date="2019" name="Genome Biol. Evol.">
        <title>Whole-Genome Sequencing of the Giant Devil Catfish, Bagarius yarrelli.</title>
        <authorList>
            <person name="Jiang W."/>
            <person name="Lv Y."/>
            <person name="Cheng L."/>
            <person name="Yang K."/>
            <person name="Chao B."/>
            <person name="Wang X."/>
            <person name="Li Y."/>
            <person name="Pan X."/>
            <person name="You X."/>
            <person name="Zhang Y."/>
            <person name="Yang J."/>
            <person name="Li J."/>
            <person name="Zhang X."/>
            <person name="Liu S."/>
            <person name="Sun C."/>
            <person name="Yang J."/>
            <person name="Shi Q."/>
        </authorList>
    </citation>
    <scope>NUCLEOTIDE SEQUENCE [LARGE SCALE GENOMIC DNA]</scope>
    <source>
        <strain evidence="9">JWS20170419001</strain>
        <tissue evidence="9">Muscle</tissue>
    </source>
</reference>
<dbReference type="AlphaFoldDB" id="A0A556VBN0"/>
<dbReference type="InterPro" id="IPR001245">
    <property type="entry name" value="Ser-Thr/Tyr_kinase_cat_dom"/>
</dbReference>
<evidence type="ECO:0000256" key="6">
    <source>
        <dbReference type="ARBA" id="ARBA00023239"/>
    </source>
</evidence>
<evidence type="ECO:0000256" key="5">
    <source>
        <dbReference type="ARBA" id="ARBA00023136"/>
    </source>
</evidence>
<dbReference type="Gene3D" id="1.10.510.10">
    <property type="entry name" value="Transferase(Phosphotransferase) domain 1"/>
    <property type="match status" value="1"/>
</dbReference>
<dbReference type="InterPro" id="IPR011009">
    <property type="entry name" value="Kinase-like_dom_sf"/>
</dbReference>
<dbReference type="SUPFAM" id="SSF56112">
    <property type="entry name" value="Protein kinase-like (PK-like)"/>
    <property type="match status" value="1"/>
</dbReference>
<dbReference type="Gene3D" id="3.30.70.1230">
    <property type="entry name" value="Nucleotide cyclase"/>
    <property type="match status" value="1"/>
</dbReference>
<feature type="region of interest" description="Disordered" evidence="7">
    <location>
        <begin position="309"/>
        <end position="731"/>
    </location>
</feature>
<dbReference type="GO" id="GO:0004383">
    <property type="term" value="F:guanylate cyclase activity"/>
    <property type="evidence" value="ECO:0007669"/>
    <property type="project" value="TreeGrafter"/>
</dbReference>
<dbReference type="GO" id="GO:0004672">
    <property type="term" value="F:protein kinase activity"/>
    <property type="evidence" value="ECO:0007669"/>
    <property type="project" value="InterPro"/>
</dbReference>
<keyword evidence="9" id="KW-0675">Receptor</keyword>
<dbReference type="Proteomes" id="UP000319801">
    <property type="component" value="Unassembled WGS sequence"/>
</dbReference>
<dbReference type="Pfam" id="PF07714">
    <property type="entry name" value="PK_Tyr_Ser-Thr"/>
    <property type="match status" value="1"/>
</dbReference>
<dbReference type="GO" id="GO:0000166">
    <property type="term" value="F:nucleotide binding"/>
    <property type="evidence" value="ECO:0007669"/>
    <property type="project" value="UniProtKB-KW"/>
</dbReference>
<dbReference type="GO" id="GO:0005886">
    <property type="term" value="C:plasma membrane"/>
    <property type="evidence" value="ECO:0007669"/>
    <property type="project" value="TreeGrafter"/>
</dbReference>